<dbReference type="RefSeq" id="WP_255044192.1">
    <property type="nucleotide sequence ID" value="NZ_JANEYT010000057.1"/>
</dbReference>
<feature type="non-terminal residue" evidence="1">
    <location>
        <position position="103"/>
    </location>
</feature>
<sequence length="103" mass="11086">MKWKFVAGAAVAASLLLPRAPLGLHIVESKLAEKVQEALGQTHLISYVDSTSSIDYVAGTISSEYILRDQYGNTYTVASITKVGLSELTFFAKAFLSDGENSI</sequence>
<accession>A0ABT1N5V7</accession>
<comment type="caution">
    <text evidence="1">The sequence shown here is derived from an EMBL/GenBank/DDBJ whole genome shotgun (WGS) entry which is preliminary data.</text>
</comment>
<gene>
    <name evidence="1" type="ORF">NHN17_18845</name>
</gene>
<proteinExistence type="predicted"/>
<organism evidence="1 2">
    <name type="scientific">Photobacterium pectinilyticum</name>
    <dbReference type="NCBI Taxonomy" id="2906793"/>
    <lineage>
        <taxon>Bacteria</taxon>
        <taxon>Pseudomonadati</taxon>
        <taxon>Pseudomonadota</taxon>
        <taxon>Gammaproteobacteria</taxon>
        <taxon>Vibrionales</taxon>
        <taxon>Vibrionaceae</taxon>
        <taxon>Photobacterium</taxon>
    </lineage>
</organism>
<keyword evidence="2" id="KW-1185">Reference proteome</keyword>
<evidence type="ECO:0000313" key="1">
    <source>
        <dbReference type="EMBL" id="MCQ1060106.1"/>
    </source>
</evidence>
<name>A0ABT1N5V7_9GAMM</name>
<evidence type="ECO:0000313" key="2">
    <source>
        <dbReference type="Proteomes" id="UP001524460"/>
    </source>
</evidence>
<protein>
    <recommendedName>
        <fullName evidence="3">FTP domain-containing protein</fullName>
    </recommendedName>
</protein>
<dbReference type="EMBL" id="JANEYT010000057">
    <property type="protein sequence ID" value="MCQ1060106.1"/>
    <property type="molecule type" value="Genomic_DNA"/>
</dbReference>
<dbReference type="Proteomes" id="UP001524460">
    <property type="component" value="Unassembled WGS sequence"/>
</dbReference>
<reference evidence="1 2" key="1">
    <citation type="submission" date="2022-07" db="EMBL/GenBank/DDBJ databases">
        <title>Photobacterium pectinilyticum sp. nov., a marine bacterium isolated from surface seawater of Qingdao offshore.</title>
        <authorList>
            <person name="Wang X."/>
        </authorList>
    </citation>
    <scope>NUCLEOTIDE SEQUENCE [LARGE SCALE GENOMIC DNA]</scope>
    <source>
        <strain evidence="1 2">ZSDE20</strain>
    </source>
</reference>
<evidence type="ECO:0008006" key="3">
    <source>
        <dbReference type="Google" id="ProtNLM"/>
    </source>
</evidence>